<protein>
    <submittedName>
        <fullName evidence="2">Uncharacterized protein</fullName>
    </submittedName>
</protein>
<feature type="signal peptide" evidence="1">
    <location>
        <begin position="1"/>
        <end position="24"/>
    </location>
</feature>
<evidence type="ECO:0000313" key="3">
    <source>
        <dbReference type="Proteomes" id="UP000321798"/>
    </source>
</evidence>
<evidence type="ECO:0000313" key="2">
    <source>
        <dbReference type="EMBL" id="GEP67476.1"/>
    </source>
</evidence>
<keyword evidence="1" id="KW-0732">Signal</keyword>
<evidence type="ECO:0000256" key="1">
    <source>
        <dbReference type="SAM" id="SignalP"/>
    </source>
</evidence>
<proteinExistence type="predicted"/>
<organism evidence="2 3">
    <name type="scientific">Cellulomonas soli</name>
    <dbReference type="NCBI Taxonomy" id="931535"/>
    <lineage>
        <taxon>Bacteria</taxon>
        <taxon>Bacillati</taxon>
        <taxon>Actinomycetota</taxon>
        <taxon>Actinomycetes</taxon>
        <taxon>Micrococcales</taxon>
        <taxon>Cellulomonadaceae</taxon>
        <taxon>Cellulomonas</taxon>
    </lineage>
</organism>
<dbReference type="EMBL" id="BKAL01000001">
    <property type="protein sequence ID" value="GEP67476.1"/>
    <property type="molecule type" value="Genomic_DNA"/>
</dbReference>
<dbReference type="AlphaFoldDB" id="A0A512P8E3"/>
<accession>A0A512P8E3</accession>
<comment type="caution">
    <text evidence="2">The sequence shown here is derived from an EMBL/GenBank/DDBJ whole genome shotgun (WGS) entry which is preliminary data.</text>
</comment>
<reference evidence="2 3" key="1">
    <citation type="submission" date="2019-07" db="EMBL/GenBank/DDBJ databases">
        <title>Whole genome shotgun sequence of Cellulomonas soli NBRC 109434.</title>
        <authorList>
            <person name="Hosoyama A."/>
            <person name="Uohara A."/>
            <person name="Ohji S."/>
            <person name="Ichikawa N."/>
        </authorList>
    </citation>
    <scope>NUCLEOTIDE SEQUENCE [LARGE SCALE GENOMIC DNA]</scope>
    <source>
        <strain evidence="2 3">NBRC 109434</strain>
    </source>
</reference>
<sequence length="109" mass="11105">MNRTHGIAALAVVLVLGAAATALVPDREGVDVPDEGPWTIAVATGFHDLDDCLDDEAVAVVTSSADLPSTRTALTFVESATRSDVERVASCLTGRVGADAVIVLTTDAG</sequence>
<name>A0A512P8E3_9CELL</name>
<dbReference type="RefSeq" id="WP_146951255.1">
    <property type="nucleotide sequence ID" value="NZ_BAABBJ010000005.1"/>
</dbReference>
<feature type="chain" id="PRO_5038502902" evidence="1">
    <location>
        <begin position="25"/>
        <end position="109"/>
    </location>
</feature>
<gene>
    <name evidence="2" type="ORF">CSO01_01910</name>
</gene>
<dbReference type="Proteomes" id="UP000321798">
    <property type="component" value="Unassembled WGS sequence"/>
</dbReference>
<keyword evidence="3" id="KW-1185">Reference proteome</keyword>